<accession>E9H593</accession>
<reference evidence="2 3" key="1">
    <citation type="journal article" date="2011" name="Science">
        <title>The ecoresponsive genome of Daphnia pulex.</title>
        <authorList>
            <person name="Colbourne J.K."/>
            <person name="Pfrender M.E."/>
            <person name="Gilbert D."/>
            <person name="Thomas W.K."/>
            <person name="Tucker A."/>
            <person name="Oakley T.H."/>
            <person name="Tokishita S."/>
            <person name="Aerts A."/>
            <person name="Arnold G.J."/>
            <person name="Basu M.K."/>
            <person name="Bauer D.J."/>
            <person name="Caceres C.E."/>
            <person name="Carmel L."/>
            <person name="Casola C."/>
            <person name="Choi J.H."/>
            <person name="Detter J.C."/>
            <person name="Dong Q."/>
            <person name="Dusheyko S."/>
            <person name="Eads B.D."/>
            <person name="Frohlich T."/>
            <person name="Geiler-Samerotte K.A."/>
            <person name="Gerlach D."/>
            <person name="Hatcher P."/>
            <person name="Jogdeo S."/>
            <person name="Krijgsveld J."/>
            <person name="Kriventseva E.V."/>
            <person name="Kultz D."/>
            <person name="Laforsch C."/>
            <person name="Lindquist E."/>
            <person name="Lopez J."/>
            <person name="Manak J.R."/>
            <person name="Muller J."/>
            <person name="Pangilinan J."/>
            <person name="Patwardhan R.P."/>
            <person name="Pitluck S."/>
            <person name="Pritham E.J."/>
            <person name="Rechtsteiner A."/>
            <person name="Rho M."/>
            <person name="Rogozin I.B."/>
            <person name="Sakarya O."/>
            <person name="Salamov A."/>
            <person name="Schaack S."/>
            <person name="Shapiro H."/>
            <person name="Shiga Y."/>
            <person name="Skalitzky C."/>
            <person name="Smith Z."/>
            <person name="Souvorov A."/>
            <person name="Sung W."/>
            <person name="Tang Z."/>
            <person name="Tsuchiya D."/>
            <person name="Tu H."/>
            <person name="Vos H."/>
            <person name="Wang M."/>
            <person name="Wolf Y.I."/>
            <person name="Yamagata H."/>
            <person name="Yamada T."/>
            <person name="Ye Y."/>
            <person name="Shaw J.R."/>
            <person name="Andrews J."/>
            <person name="Crease T.J."/>
            <person name="Tang H."/>
            <person name="Lucas S.M."/>
            <person name="Robertson H.M."/>
            <person name="Bork P."/>
            <person name="Koonin E.V."/>
            <person name="Zdobnov E.M."/>
            <person name="Grigoriev I.V."/>
            <person name="Lynch M."/>
            <person name="Boore J.L."/>
        </authorList>
    </citation>
    <scope>NUCLEOTIDE SEQUENCE [LARGE SCALE GENOMIC DNA]</scope>
</reference>
<feature type="compositionally biased region" description="Basic and acidic residues" evidence="1">
    <location>
        <begin position="51"/>
        <end position="63"/>
    </location>
</feature>
<feature type="compositionally biased region" description="Basic and acidic residues" evidence="1">
    <location>
        <begin position="8"/>
        <end position="21"/>
    </location>
</feature>
<gene>
    <name evidence="2" type="ORF">DAPPUDRAFT_253642</name>
</gene>
<dbReference type="InParanoid" id="E9H593"/>
<dbReference type="HOGENOM" id="CLU_2485605_0_0_1"/>
<organism evidence="2 3">
    <name type="scientific">Daphnia pulex</name>
    <name type="common">Water flea</name>
    <dbReference type="NCBI Taxonomy" id="6669"/>
    <lineage>
        <taxon>Eukaryota</taxon>
        <taxon>Metazoa</taxon>
        <taxon>Ecdysozoa</taxon>
        <taxon>Arthropoda</taxon>
        <taxon>Crustacea</taxon>
        <taxon>Branchiopoda</taxon>
        <taxon>Diplostraca</taxon>
        <taxon>Cladocera</taxon>
        <taxon>Anomopoda</taxon>
        <taxon>Daphniidae</taxon>
        <taxon>Daphnia</taxon>
    </lineage>
</organism>
<evidence type="ECO:0000256" key="1">
    <source>
        <dbReference type="SAM" id="MobiDB-lite"/>
    </source>
</evidence>
<feature type="compositionally biased region" description="Basic residues" evidence="1">
    <location>
        <begin position="76"/>
        <end position="87"/>
    </location>
</feature>
<protein>
    <submittedName>
        <fullName evidence="2">Uncharacterized protein</fullName>
    </submittedName>
</protein>
<evidence type="ECO:0000313" key="2">
    <source>
        <dbReference type="EMBL" id="EFX73116.1"/>
    </source>
</evidence>
<proteinExistence type="predicted"/>
<dbReference type="KEGG" id="dpx:DAPPUDRAFT_253642"/>
<keyword evidence="3" id="KW-1185">Reference proteome</keyword>
<evidence type="ECO:0000313" key="3">
    <source>
        <dbReference type="Proteomes" id="UP000000305"/>
    </source>
</evidence>
<dbReference type="AlphaFoldDB" id="E9H593"/>
<feature type="region of interest" description="Disordered" evidence="1">
    <location>
        <begin position="1"/>
        <end position="87"/>
    </location>
</feature>
<sequence length="87" mass="9823">MTSRHLFRPNEEAPSRPRLNEDGPSLSRPKDEPPILSRPLSDNDPSQSRPSNDKDHLDRDHQNPRAWKTVSAAAAKRTRKSVSSKAE</sequence>
<name>E9H593_DAPPU</name>
<dbReference type="EMBL" id="GL732593">
    <property type="protein sequence ID" value="EFX73116.1"/>
    <property type="molecule type" value="Genomic_DNA"/>
</dbReference>
<dbReference type="Proteomes" id="UP000000305">
    <property type="component" value="Unassembled WGS sequence"/>
</dbReference>